<organism evidence="5 6">
    <name type="scientific">Paenimyroides ummariense</name>
    <dbReference type="NCBI Taxonomy" id="913024"/>
    <lineage>
        <taxon>Bacteria</taxon>
        <taxon>Pseudomonadati</taxon>
        <taxon>Bacteroidota</taxon>
        <taxon>Flavobacteriia</taxon>
        <taxon>Flavobacteriales</taxon>
        <taxon>Flavobacteriaceae</taxon>
        <taxon>Paenimyroides</taxon>
    </lineage>
</organism>
<dbReference type="Proteomes" id="UP000199036">
    <property type="component" value="Unassembled WGS sequence"/>
</dbReference>
<feature type="domain" description="Secretion system C-terminal sorting" evidence="4">
    <location>
        <begin position="384"/>
        <end position="454"/>
    </location>
</feature>
<dbReference type="SUPFAM" id="SSF50952">
    <property type="entry name" value="Soluble quinoprotein glucose dehydrogenase"/>
    <property type="match status" value="1"/>
</dbReference>
<name>A0A1I5AIH8_9FLAO</name>
<feature type="chain" id="PRO_5011436256" evidence="2">
    <location>
        <begin position="19"/>
        <end position="455"/>
    </location>
</feature>
<evidence type="ECO:0000256" key="1">
    <source>
        <dbReference type="ARBA" id="ARBA00022729"/>
    </source>
</evidence>
<dbReference type="Gene3D" id="2.120.10.30">
    <property type="entry name" value="TolB, C-terminal domain"/>
    <property type="match status" value="1"/>
</dbReference>
<dbReference type="RefSeq" id="WP_091521966.1">
    <property type="nucleotide sequence ID" value="NZ_FOVI01000008.1"/>
</dbReference>
<evidence type="ECO:0000259" key="3">
    <source>
        <dbReference type="Pfam" id="PF07995"/>
    </source>
</evidence>
<protein>
    <submittedName>
        <fullName evidence="5">Por secretion system C-terminal sorting domain-containing protein</fullName>
    </submittedName>
</protein>
<feature type="signal peptide" evidence="2">
    <location>
        <begin position="1"/>
        <end position="18"/>
    </location>
</feature>
<dbReference type="EMBL" id="FOVI01000008">
    <property type="protein sequence ID" value="SFN62281.1"/>
    <property type="molecule type" value="Genomic_DNA"/>
</dbReference>
<dbReference type="AlphaFoldDB" id="A0A1I5AIH8"/>
<dbReference type="Pfam" id="PF18962">
    <property type="entry name" value="Por_Secre_tail"/>
    <property type="match status" value="1"/>
</dbReference>
<feature type="domain" description="Glucose/Sorbosone dehydrogenase" evidence="3">
    <location>
        <begin position="31"/>
        <end position="328"/>
    </location>
</feature>
<evidence type="ECO:0000256" key="2">
    <source>
        <dbReference type="SAM" id="SignalP"/>
    </source>
</evidence>
<evidence type="ECO:0000259" key="4">
    <source>
        <dbReference type="Pfam" id="PF18962"/>
    </source>
</evidence>
<dbReference type="NCBIfam" id="TIGR04183">
    <property type="entry name" value="Por_Secre_tail"/>
    <property type="match status" value="1"/>
</dbReference>
<sequence length="455" mass="49467">MKKIILIICFIISPFLFAQTFNLQSFATGFTSPVDIAHAGDSRLFIVQQNGIIRIAQSNGTVNTTNFLDISSKVLNSGEQGLLGLAFHPQYATNGRLYVYYNAIGTGNITISKYTVSTTNPDVANVNSEEVLMSISKSFSNHNGGCLKFGPDGYLWIATGDGGSGGDPQNNAQNLSSHLGKMLRINVNGTTGYTIPSDNPFTGTATQLDEIWAYGLRNPWRFSFDTLTGNVLIADVGQNNSEEINKVAATQAGVNYGWRCYEGNDPYNTTGCAAATTMTFPVATYSLAGIYCSITGGYVYRGATYPSLAGLYFFSDYCANQIGTMDANNTITWSSTFSNVAFTTFGVDFQNELYVASAQNGTIYKITAPNASIEDIDNQNKIKIYPNPASNKIYVEGIENENLNAEFITLEGRIILNKNLNANNSIDISGLKNGVYFVTIKSNQTKIYTQKIIVK</sequence>
<keyword evidence="6" id="KW-1185">Reference proteome</keyword>
<dbReference type="InterPro" id="IPR011042">
    <property type="entry name" value="6-blade_b-propeller_TolB-like"/>
</dbReference>
<dbReference type="STRING" id="913024.SAMN05421741_10861"/>
<evidence type="ECO:0000313" key="6">
    <source>
        <dbReference type="Proteomes" id="UP000199036"/>
    </source>
</evidence>
<dbReference type="InterPro" id="IPR011041">
    <property type="entry name" value="Quinoprot_gluc/sorb_DH_b-prop"/>
</dbReference>
<dbReference type="PANTHER" id="PTHR19328:SF75">
    <property type="entry name" value="ALDOSE SUGAR DEHYDROGENASE YLII"/>
    <property type="match status" value="1"/>
</dbReference>
<dbReference type="Pfam" id="PF07995">
    <property type="entry name" value="GSDH"/>
    <property type="match status" value="1"/>
</dbReference>
<accession>A0A1I5AIH8</accession>
<dbReference type="PANTHER" id="PTHR19328">
    <property type="entry name" value="HEDGEHOG-INTERACTING PROTEIN"/>
    <property type="match status" value="1"/>
</dbReference>
<dbReference type="InterPro" id="IPR026444">
    <property type="entry name" value="Secre_tail"/>
</dbReference>
<keyword evidence="1 2" id="KW-0732">Signal</keyword>
<dbReference type="InterPro" id="IPR012938">
    <property type="entry name" value="Glc/Sorbosone_DH"/>
</dbReference>
<evidence type="ECO:0000313" key="5">
    <source>
        <dbReference type="EMBL" id="SFN62281.1"/>
    </source>
</evidence>
<reference evidence="6" key="1">
    <citation type="submission" date="2016-10" db="EMBL/GenBank/DDBJ databases">
        <authorList>
            <person name="Varghese N."/>
            <person name="Submissions S."/>
        </authorList>
    </citation>
    <scope>NUCLEOTIDE SEQUENCE [LARGE SCALE GENOMIC DNA]</scope>
    <source>
        <strain evidence="6">DS-12</strain>
    </source>
</reference>
<proteinExistence type="predicted"/>
<dbReference type="OrthoDB" id="9770043at2"/>
<gene>
    <name evidence="5" type="ORF">SAMN05421741_10861</name>
</gene>